<dbReference type="Pfam" id="PF16868">
    <property type="entry name" value="NMT1_3"/>
    <property type="match status" value="1"/>
</dbReference>
<dbReference type="EMBL" id="CP000271">
    <property type="protein sequence ID" value="ABE33281.1"/>
    <property type="molecule type" value="Genomic_DNA"/>
</dbReference>
<reference evidence="3 4" key="1">
    <citation type="journal article" date="2006" name="Proc. Natl. Acad. Sci. U.S.A.">
        <title>Burkholderia xenovorans LB400 harbors a multi-replicon, 9.73-Mbp genome shaped for versatility.</title>
        <authorList>
            <person name="Chain P.S."/>
            <person name="Denef V.J."/>
            <person name="Konstantinidis K.T."/>
            <person name="Vergez L.M."/>
            <person name="Agullo L."/>
            <person name="Reyes V.L."/>
            <person name="Hauser L."/>
            <person name="Cordova M."/>
            <person name="Gomez L."/>
            <person name="Gonzalez M."/>
            <person name="Land M."/>
            <person name="Lao V."/>
            <person name="Larimer F."/>
            <person name="LiPuma J.J."/>
            <person name="Mahenthiralingam E."/>
            <person name="Malfatti S.A."/>
            <person name="Marx C.J."/>
            <person name="Parnell J.J."/>
            <person name="Ramette A."/>
            <person name="Richardson P."/>
            <person name="Seeger M."/>
            <person name="Smith D."/>
            <person name="Spilker T."/>
            <person name="Sul W.J."/>
            <person name="Tsoi T.V."/>
            <person name="Ulrich L.E."/>
            <person name="Zhulin I.B."/>
            <person name="Tiedje J.M."/>
        </authorList>
    </citation>
    <scope>NUCLEOTIDE SEQUENCE [LARGE SCALE GENOMIC DNA]</scope>
    <source>
        <strain evidence="3 4">LB400</strain>
    </source>
</reference>
<name>Q13RK8_PARXL</name>
<keyword evidence="4" id="KW-1185">Reference proteome</keyword>
<evidence type="ECO:0000256" key="2">
    <source>
        <dbReference type="SAM" id="Phobius"/>
    </source>
</evidence>
<dbReference type="Proteomes" id="UP000001817">
    <property type="component" value="Chromosome 2"/>
</dbReference>
<keyword evidence="2" id="KW-1133">Transmembrane helix</keyword>
<evidence type="ECO:0000256" key="1">
    <source>
        <dbReference type="SAM" id="MobiDB-lite"/>
    </source>
</evidence>
<keyword evidence="2" id="KW-0812">Transmembrane</keyword>
<dbReference type="PANTHER" id="PTHR42941">
    <property type="entry name" value="SLL1037 PROTEIN"/>
    <property type="match status" value="1"/>
</dbReference>
<dbReference type="InterPro" id="IPR011852">
    <property type="entry name" value="TRAP_TAXI"/>
</dbReference>
<protein>
    <submittedName>
        <fullName evidence="3">TRAP-type uncharacterized transport system periplasmic ligand binding protein</fullName>
    </submittedName>
</protein>
<feature type="region of interest" description="Disordered" evidence="1">
    <location>
        <begin position="1"/>
        <end position="26"/>
    </location>
</feature>
<dbReference type="eggNOG" id="COG2358">
    <property type="taxonomic scope" value="Bacteria"/>
</dbReference>
<dbReference type="STRING" id="266265.Bxe_B2712"/>
<feature type="transmembrane region" description="Helical" evidence="2">
    <location>
        <begin position="35"/>
        <end position="60"/>
    </location>
</feature>
<dbReference type="SUPFAM" id="SSF53850">
    <property type="entry name" value="Periplasmic binding protein-like II"/>
    <property type="match status" value="1"/>
</dbReference>
<dbReference type="PANTHER" id="PTHR42941:SF1">
    <property type="entry name" value="SLL1037 PROTEIN"/>
    <property type="match status" value="1"/>
</dbReference>
<dbReference type="Gene3D" id="3.40.190.10">
    <property type="entry name" value="Periplasmic binding protein-like II"/>
    <property type="match status" value="2"/>
</dbReference>
<dbReference type="KEGG" id="bxe:Bxe_B2712"/>
<proteinExistence type="predicted"/>
<evidence type="ECO:0000313" key="4">
    <source>
        <dbReference type="Proteomes" id="UP000001817"/>
    </source>
</evidence>
<accession>Q13RK8</accession>
<organism evidence="3 4">
    <name type="scientific">Paraburkholderia xenovorans (strain LB400)</name>
    <dbReference type="NCBI Taxonomy" id="266265"/>
    <lineage>
        <taxon>Bacteria</taxon>
        <taxon>Pseudomonadati</taxon>
        <taxon>Pseudomonadota</taxon>
        <taxon>Betaproteobacteria</taxon>
        <taxon>Burkholderiales</taxon>
        <taxon>Burkholderiaceae</taxon>
        <taxon>Paraburkholderia</taxon>
    </lineage>
</organism>
<evidence type="ECO:0000313" key="3">
    <source>
        <dbReference type="EMBL" id="ABE33281.1"/>
    </source>
</evidence>
<gene>
    <name evidence="3" type="ORF">Bxe_B2712</name>
</gene>
<sequence>MPPVRSTDQRDQTVPRHNPVLQRARKAPVKPRRPWLFITGAILLLAVSGWVLAIILAPAFQHTIVVTSGADGGIYRGFADRYAPILKQKGITLDIRSSSGSVENYQRLKDPRSEYQVGFIQSGTTRPKETDDLKTIAAVSYEPIWVFYRGDTTIDRLAQLRGERISIGVPGSGLLNVALQLLAYSGVSGDNTTLLQMDAAKAYQSLENGQLDAAFFIGRPDAEMQRTLLNSNLKLMSFAQADALVQKFPSLSKVIFPRGSTSIANDRPSADVTLLAATALLVAKESLHPAFVYLLLDAASAVHGREDYFTPLGKFPNVNTDEFPVSDESIRYFKSGRPFLQRYLPFWLASFVERRLLILLPFAALLLGVLQALPRIAETRIKNRLVVWYREVKLLEDEIWRSDRPGREQISQWSEEIEQIDAHANQIRLPQRYLPDIYALKQAIDVVRGRISYMARQTEK</sequence>
<keyword evidence="2" id="KW-0472">Membrane</keyword>
<dbReference type="AlphaFoldDB" id="Q13RK8"/>